<comment type="caution">
    <text evidence="1">The sequence shown here is derived from an EMBL/GenBank/DDBJ whole genome shotgun (WGS) entry which is preliminary data.</text>
</comment>
<organism evidence="1 2">
    <name type="scientific">Bifidobacterium pseudocatenulatum</name>
    <dbReference type="NCBI Taxonomy" id="28026"/>
    <lineage>
        <taxon>Bacteria</taxon>
        <taxon>Bacillati</taxon>
        <taxon>Actinomycetota</taxon>
        <taxon>Actinomycetes</taxon>
        <taxon>Bifidobacteriales</taxon>
        <taxon>Bifidobacteriaceae</taxon>
        <taxon>Bifidobacterium</taxon>
    </lineage>
</organism>
<sequence>MNIMKDKLIKIAFAAGIVSLLLGVGGKALPAGTLGCFAGILALASTKWEDGE</sequence>
<gene>
    <name evidence="1" type="ORF">BIFLH658_00209</name>
</gene>
<dbReference type="RefSeq" id="WP_160298773.1">
    <property type="nucleotide sequence ID" value="NZ_CABWJV010000001.1"/>
</dbReference>
<evidence type="ECO:0000313" key="1">
    <source>
        <dbReference type="EMBL" id="VWQ12386.1"/>
    </source>
</evidence>
<name>A0ABY6Y8R4_BIFPS</name>
<dbReference type="EMBL" id="CABWJV010000001">
    <property type="protein sequence ID" value="VWQ12386.1"/>
    <property type="molecule type" value="Genomic_DNA"/>
</dbReference>
<reference evidence="1 2" key="1">
    <citation type="submission" date="2019-10" db="EMBL/GenBank/DDBJ databases">
        <authorList>
            <consortium name="Melissa Lawson"/>
            <person name="O'neill I."/>
        </authorList>
    </citation>
    <scope>NUCLEOTIDE SEQUENCE [LARGE SCALE GENOMIC DNA]</scope>
    <source>
        <strain evidence="1">LH_658</strain>
    </source>
</reference>
<proteinExistence type="predicted"/>
<protein>
    <submittedName>
        <fullName evidence="1">Uncharacterized protein</fullName>
    </submittedName>
</protein>
<dbReference type="Proteomes" id="UP000494211">
    <property type="component" value="Unassembled WGS sequence"/>
</dbReference>
<accession>A0ABY6Y8R4</accession>
<keyword evidence="2" id="KW-1185">Reference proteome</keyword>
<evidence type="ECO:0000313" key="2">
    <source>
        <dbReference type="Proteomes" id="UP000494211"/>
    </source>
</evidence>